<proteinExistence type="predicted"/>
<accession>A0ABS4DD80</accession>
<dbReference type="RefSeq" id="WP_135479583.1">
    <property type="nucleotide sequence ID" value="NZ_SIJK02000033.1"/>
</dbReference>
<protein>
    <submittedName>
        <fullName evidence="2">Uncharacterized protein</fullName>
    </submittedName>
</protein>
<keyword evidence="1" id="KW-1133">Transmembrane helix</keyword>
<comment type="caution">
    <text evidence="2">The sequence shown here is derived from an EMBL/GenBank/DDBJ whole genome shotgun (WGS) entry which is preliminary data.</text>
</comment>
<evidence type="ECO:0000313" key="2">
    <source>
        <dbReference type="EMBL" id="MBP1467383.1"/>
    </source>
</evidence>
<dbReference type="EMBL" id="SIJK02000033">
    <property type="protein sequence ID" value="MBP1467383.1"/>
    <property type="molecule type" value="Genomic_DNA"/>
</dbReference>
<keyword evidence="1" id="KW-0812">Transmembrane</keyword>
<reference evidence="2 3" key="1">
    <citation type="submission" date="2021-03" db="EMBL/GenBank/DDBJ databases">
        <authorList>
            <person name="Grouzdev D.S."/>
        </authorList>
    </citation>
    <scope>NUCLEOTIDE SEQUENCE [LARGE SCALE GENOMIC DNA]</scope>
    <source>
        <strain evidence="2 3">M50-1</strain>
    </source>
</reference>
<keyword evidence="3" id="KW-1185">Reference proteome</keyword>
<gene>
    <name evidence="2" type="ORF">EYB53_016845</name>
</gene>
<keyword evidence="1" id="KW-0472">Membrane</keyword>
<dbReference type="Proteomes" id="UP001193081">
    <property type="component" value="Unassembled WGS sequence"/>
</dbReference>
<evidence type="ECO:0000256" key="1">
    <source>
        <dbReference type="SAM" id="Phobius"/>
    </source>
</evidence>
<organism evidence="2 3">
    <name type="scientific">Candidatus Chloroploca mongolica</name>
    <dbReference type="NCBI Taxonomy" id="2528176"/>
    <lineage>
        <taxon>Bacteria</taxon>
        <taxon>Bacillati</taxon>
        <taxon>Chloroflexota</taxon>
        <taxon>Chloroflexia</taxon>
        <taxon>Chloroflexales</taxon>
        <taxon>Chloroflexineae</taxon>
        <taxon>Oscillochloridaceae</taxon>
        <taxon>Candidatus Chloroploca</taxon>
    </lineage>
</organism>
<feature type="transmembrane region" description="Helical" evidence="1">
    <location>
        <begin position="7"/>
        <end position="29"/>
    </location>
</feature>
<name>A0ABS4DD80_9CHLR</name>
<sequence>MNIPSIVHILLIGLGVAIAVIGTLGMLGFGPGESIIVLGVLALVDDGLRRAYSSKRHTLR</sequence>
<evidence type="ECO:0000313" key="3">
    <source>
        <dbReference type="Proteomes" id="UP001193081"/>
    </source>
</evidence>